<dbReference type="EMBL" id="CP158374">
    <property type="protein sequence ID" value="XBX81230.1"/>
    <property type="molecule type" value="Genomic_DNA"/>
</dbReference>
<organism evidence="1">
    <name type="scientific">Agromyces sp. G08B096</name>
    <dbReference type="NCBI Taxonomy" id="3156399"/>
    <lineage>
        <taxon>Bacteria</taxon>
        <taxon>Bacillati</taxon>
        <taxon>Actinomycetota</taxon>
        <taxon>Actinomycetes</taxon>
        <taxon>Micrococcales</taxon>
        <taxon>Microbacteriaceae</taxon>
        <taxon>Agromyces</taxon>
    </lineage>
</organism>
<name>A0AAU7W3J2_9MICO</name>
<dbReference type="Pfam" id="PF03237">
    <property type="entry name" value="Terminase_6N"/>
    <property type="match status" value="1"/>
</dbReference>
<reference evidence="1" key="1">
    <citation type="submission" date="2024-05" db="EMBL/GenBank/DDBJ databases">
        <authorList>
            <person name="Yu L."/>
        </authorList>
    </citation>
    <scope>NUCLEOTIDE SEQUENCE</scope>
    <source>
        <strain evidence="1">G08B096</strain>
    </source>
</reference>
<proteinExistence type="predicted"/>
<dbReference type="AlphaFoldDB" id="A0AAU7W3J2"/>
<dbReference type="Gene3D" id="3.40.50.300">
    <property type="entry name" value="P-loop containing nucleotide triphosphate hydrolases"/>
    <property type="match status" value="1"/>
</dbReference>
<protein>
    <submittedName>
        <fullName evidence="1">Phage terminase large subunit</fullName>
    </submittedName>
</protein>
<gene>
    <name evidence="1" type="ORF">ABIQ69_11485</name>
</gene>
<accession>A0AAU7W3J2</accession>
<dbReference type="InterPro" id="IPR027417">
    <property type="entry name" value="P-loop_NTPase"/>
</dbReference>
<dbReference type="RefSeq" id="WP_350347252.1">
    <property type="nucleotide sequence ID" value="NZ_CP158374.1"/>
</dbReference>
<dbReference type="Gene3D" id="3.30.420.280">
    <property type="match status" value="1"/>
</dbReference>
<sequence length="446" mass="48900">MVDVLDGAPVLSCLGATQQTALRGMKARVNILEGAIRSGKTIVSLLRFLIAVVFARGGAIVVVARTRDSAYRNVFAPLMDPALFGRLAFLVSYNSGAPTAKILGRTVHVLGASDAKAEKVLRGLTVALAYVDEVTVIPEEFFTQLLGRMSPPNAQLFGTTNPDSPAHWLKVKFLDRIGTDLVGWVSFHFTLDDNPGLTEQYKLSIKAEFTGLWYKRFVLGEWVAAEGAIFDMWDPDIHTIPWDDLPEMQELIAVGVDYGTTNPTAAIILGISAEHDGYGRPRRRLFFVDEFRHDSKTAQQKLTDAQLSERLRAWLDENHLPPSTGTRLRPRYVILDPSAASFMVQLHSDGVTAAQADNEVLYGIRTVASLLAAGKLLVARPTTQNPDRGCPGFIAEAPGYAWDPEATLKGVDKPIKVADHSLDGGRYSVVTTERIWRSRIDFALAA</sequence>
<evidence type="ECO:0000313" key="1">
    <source>
        <dbReference type="EMBL" id="XBX81230.1"/>
    </source>
</evidence>